<dbReference type="RefSeq" id="XP_066079353.1">
    <property type="nucleotide sequence ID" value="XM_066223256.1"/>
</dbReference>
<keyword evidence="4" id="KW-0804">Transcription</keyword>
<evidence type="ECO:0000256" key="1">
    <source>
        <dbReference type="ARBA" id="ARBA00004123"/>
    </source>
</evidence>
<dbReference type="SMART" id="SM00066">
    <property type="entry name" value="GAL4"/>
    <property type="match status" value="1"/>
</dbReference>
<keyword evidence="2" id="KW-0805">Transcription regulation</keyword>
<evidence type="ECO:0000313" key="8">
    <source>
        <dbReference type="EMBL" id="WWC92591.1"/>
    </source>
</evidence>
<dbReference type="InterPro" id="IPR036864">
    <property type="entry name" value="Zn2-C6_fun-type_DNA-bd_sf"/>
</dbReference>
<dbReference type="AlphaFoldDB" id="A0AAX4K4D6"/>
<dbReference type="InterPro" id="IPR051089">
    <property type="entry name" value="prtT"/>
</dbReference>
<evidence type="ECO:0000256" key="4">
    <source>
        <dbReference type="ARBA" id="ARBA00023163"/>
    </source>
</evidence>
<sequence length="597" mass="66841">MSTIAPLINDTVAPVQIRSKLACAACRQNKVRCLRHEGLDHTCMRCLRYGLACTPPESKKRGRPRRESSDRTGNVIISALQTKPSTSAKRKSPKTSGGLSTNMSNQIQNLNGITNFSPQHNQHVTFSPDIRLNNHDQIVDSDHHFDHSQQTAFNHDQFTYDITEPSPLSSEAEASANNRNLDLSEYLDPSDRPLQLNQTNAPFFLDYMTKATETETSPISRSEFRDDPDRFHDRLNHLVAVLDVKLHSLTYLRCTSTVLFTAVIAAANYHDLDVLEITGGHVFVEKDWNSDSDGISVILACSKDGATAAGRDDGEKDTERRENLDVLSYTTGLPIAIQPNHFMDAGNWAREHTYLGPLVDLHLASSIELCKLKDQWRVICDSTFQSAAYNEAALDSVHDQCEALLTRYWRKEAPPVGFEYEKEHVGLWATLDFMLVLKRHHLEASPNDPIRIDACLKYASRITDEIDTVANNGDLEIMQDTSSVMASSLTVLLRKIFHLASVTQKILIITLLQRILNSYTKASGAEVNTASAYVARFVQRTLRAIGMESKAASPIPIIDGTMDSTIVEDVQPDFMAQLQEFMMVPEENTGLNDEDYW</sequence>
<feature type="compositionally biased region" description="Polar residues" evidence="6">
    <location>
        <begin position="94"/>
        <end position="103"/>
    </location>
</feature>
<dbReference type="PROSITE" id="PS00463">
    <property type="entry name" value="ZN2_CY6_FUNGAL_1"/>
    <property type="match status" value="1"/>
</dbReference>
<dbReference type="CDD" id="cd00067">
    <property type="entry name" value="GAL4"/>
    <property type="match status" value="1"/>
</dbReference>
<dbReference type="GO" id="GO:0008270">
    <property type="term" value="F:zinc ion binding"/>
    <property type="evidence" value="ECO:0007669"/>
    <property type="project" value="InterPro"/>
</dbReference>
<dbReference type="GeneID" id="91098218"/>
<dbReference type="GO" id="GO:0005634">
    <property type="term" value="C:nucleus"/>
    <property type="evidence" value="ECO:0007669"/>
    <property type="project" value="UniProtKB-SubCell"/>
</dbReference>
<keyword evidence="5" id="KW-0539">Nucleus</keyword>
<evidence type="ECO:0000313" key="9">
    <source>
        <dbReference type="Proteomes" id="UP001355207"/>
    </source>
</evidence>
<protein>
    <recommendedName>
        <fullName evidence="7">Zn(2)-C6 fungal-type domain-containing protein</fullName>
    </recommendedName>
</protein>
<keyword evidence="3" id="KW-0238">DNA-binding</keyword>
<dbReference type="PANTHER" id="PTHR31845:SF17">
    <property type="entry name" value="ZN(II)2CYS6 TRANSCRIPTION FACTOR (EUROFUNG)"/>
    <property type="match status" value="1"/>
</dbReference>
<dbReference type="Proteomes" id="UP001355207">
    <property type="component" value="Chromosome 11"/>
</dbReference>
<dbReference type="PROSITE" id="PS50048">
    <property type="entry name" value="ZN2_CY6_FUNGAL_2"/>
    <property type="match status" value="1"/>
</dbReference>
<feature type="domain" description="Zn(2)-C6 fungal-type" evidence="7">
    <location>
        <begin position="22"/>
        <end position="54"/>
    </location>
</feature>
<evidence type="ECO:0000256" key="6">
    <source>
        <dbReference type="SAM" id="MobiDB-lite"/>
    </source>
</evidence>
<dbReference type="EMBL" id="CP144108">
    <property type="protein sequence ID" value="WWC92591.1"/>
    <property type="molecule type" value="Genomic_DNA"/>
</dbReference>
<evidence type="ECO:0000256" key="2">
    <source>
        <dbReference type="ARBA" id="ARBA00023015"/>
    </source>
</evidence>
<evidence type="ECO:0000256" key="3">
    <source>
        <dbReference type="ARBA" id="ARBA00023125"/>
    </source>
</evidence>
<dbReference type="Pfam" id="PF00172">
    <property type="entry name" value="Zn_clus"/>
    <property type="match status" value="1"/>
</dbReference>
<evidence type="ECO:0000259" key="7">
    <source>
        <dbReference type="PROSITE" id="PS50048"/>
    </source>
</evidence>
<feature type="region of interest" description="Disordered" evidence="6">
    <location>
        <begin position="54"/>
        <end position="103"/>
    </location>
</feature>
<dbReference type="SUPFAM" id="SSF57701">
    <property type="entry name" value="Zn2/Cys6 DNA-binding domain"/>
    <property type="match status" value="1"/>
</dbReference>
<evidence type="ECO:0000256" key="5">
    <source>
        <dbReference type="ARBA" id="ARBA00023242"/>
    </source>
</evidence>
<comment type="subcellular location">
    <subcellularLocation>
        <location evidence="1">Nucleus</location>
    </subcellularLocation>
</comment>
<dbReference type="InterPro" id="IPR001138">
    <property type="entry name" value="Zn2Cys6_DnaBD"/>
</dbReference>
<dbReference type="PANTHER" id="PTHR31845">
    <property type="entry name" value="FINGER DOMAIN PROTEIN, PUTATIVE-RELATED"/>
    <property type="match status" value="1"/>
</dbReference>
<proteinExistence type="predicted"/>
<dbReference type="GO" id="GO:0000981">
    <property type="term" value="F:DNA-binding transcription factor activity, RNA polymerase II-specific"/>
    <property type="evidence" value="ECO:0007669"/>
    <property type="project" value="InterPro"/>
</dbReference>
<dbReference type="GO" id="GO:0000976">
    <property type="term" value="F:transcription cis-regulatory region binding"/>
    <property type="evidence" value="ECO:0007669"/>
    <property type="project" value="TreeGrafter"/>
</dbReference>
<name>A0AAX4K4D6_9TREE</name>
<keyword evidence="9" id="KW-1185">Reference proteome</keyword>
<organism evidence="8 9">
    <name type="scientific">Kwoniella dendrophila CBS 6074</name>
    <dbReference type="NCBI Taxonomy" id="1295534"/>
    <lineage>
        <taxon>Eukaryota</taxon>
        <taxon>Fungi</taxon>
        <taxon>Dikarya</taxon>
        <taxon>Basidiomycota</taxon>
        <taxon>Agaricomycotina</taxon>
        <taxon>Tremellomycetes</taxon>
        <taxon>Tremellales</taxon>
        <taxon>Cryptococcaceae</taxon>
        <taxon>Kwoniella</taxon>
    </lineage>
</organism>
<reference evidence="8 9" key="1">
    <citation type="submission" date="2024-01" db="EMBL/GenBank/DDBJ databases">
        <title>Comparative genomics of Cryptococcus and Kwoniella reveals pathogenesis evolution and contrasting modes of karyotype evolution via chromosome fusion or intercentromeric recombination.</title>
        <authorList>
            <person name="Coelho M.A."/>
            <person name="David-Palma M."/>
            <person name="Shea T."/>
            <person name="Bowers K."/>
            <person name="McGinley-Smith S."/>
            <person name="Mohammad A.W."/>
            <person name="Gnirke A."/>
            <person name="Yurkov A.M."/>
            <person name="Nowrousian M."/>
            <person name="Sun S."/>
            <person name="Cuomo C.A."/>
            <person name="Heitman J."/>
        </authorList>
    </citation>
    <scope>NUCLEOTIDE SEQUENCE [LARGE SCALE GENOMIC DNA]</scope>
    <source>
        <strain evidence="8 9">CBS 6074</strain>
    </source>
</reference>
<dbReference type="Gene3D" id="4.10.240.10">
    <property type="entry name" value="Zn(2)-C6 fungal-type DNA-binding domain"/>
    <property type="match status" value="1"/>
</dbReference>
<accession>A0AAX4K4D6</accession>
<gene>
    <name evidence="8" type="ORF">L201_007550</name>
</gene>